<evidence type="ECO:0000256" key="2">
    <source>
        <dbReference type="ARBA" id="ARBA00008537"/>
    </source>
</evidence>
<feature type="transmembrane region" description="Helical" evidence="8">
    <location>
        <begin position="308"/>
        <end position="329"/>
    </location>
</feature>
<evidence type="ECO:0000256" key="1">
    <source>
        <dbReference type="ARBA" id="ARBA00004651"/>
    </source>
</evidence>
<feature type="transmembrane region" description="Helical" evidence="8">
    <location>
        <begin position="230"/>
        <end position="250"/>
    </location>
</feature>
<dbReference type="Proteomes" id="UP001574673">
    <property type="component" value="Unassembled WGS sequence"/>
</dbReference>
<gene>
    <name evidence="10" type="ORF">ABCS64_09740</name>
</gene>
<dbReference type="EMBL" id="JBEUWX010000002">
    <property type="protein sequence ID" value="MFA9950591.1"/>
    <property type="molecule type" value="Genomic_DNA"/>
</dbReference>
<protein>
    <submittedName>
        <fullName evidence="10">DHA2 family efflux MFS transporter permease subunit</fullName>
    </submittedName>
</protein>
<dbReference type="RefSeq" id="WP_418891636.1">
    <property type="nucleotide sequence ID" value="NZ_JBEUWX010000002.1"/>
</dbReference>
<evidence type="ECO:0000256" key="3">
    <source>
        <dbReference type="ARBA" id="ARBA00022448"/>
    </source>
</evidence>
<evidence type="ECO:0000256" key="6">
    <source>
        <dbReference type="ARBA" id="ARBA00022989"/>
    </source>
</evidence>
<dbReference type="InterPro" id="IPR004638">
    <property type="entry name" value="EmrB-like"/>
</dbReference>
<feature type="transmembrane region" description="Helical" evidence="8">
    <location>
        <begin position="440"/>
        <end position="459"/>
    </location>
</feature>
<feature type="transmembrane region" description="Helical" evidence="8">
    <location>
        <begin position="12"/>
        <end position="32"/>
    </location>
</feature>
<feature type="transmembrane region" description="Helical" evidence="8">
    <location>
        <begin position="400"/>
        <end position="420"/>
    </location>
</feature>
<feature type="transmembrane region" description="Helical" evidence="8">
    <location>
        <begin position="114"/>
        <end position="134"/>
    </location>
</feature>
<feature type="domain" description="Major facilitator superfamily (MFS) profile" evidence="9">
    <location>
        <begin position="19"/>
        <end position="463"/>
    </location>
</feature>
<dbReference type="InterPro" id="IPR036259">
    <property type="entry name" value="MFS_trans_sf"/>
</dbReference>
<feature type="transmembrane region" description="Helical" evidence="8">
    <location>
        <begin position="86"/>
        <end position="108"/>
    </location>
</feature>
<comment type="caution">
    <text evidence="10">The sequence shown here is derived from an EMBL/GenBank/DDBJ whole genome shotgun (WGS) entry which is preliminary data.</text>
</comment>
<feature type="transmembrane region" description="Helical" evidence="8">
    <location>
        <begin position="55"/>
        <end position="74"/>
    </location>
</feature>
<dbReference type="Gene3D" id="1.20.1720.10">
    <property type="entry name" value="Multidrug resistance protein D"/>
    <property type="match status" value="1"/>
</dbReference>
<name>A0ABV4UG52_9RHOO</name>
<keyword evidence="3" id="KW-0813">Transport</keyword>
<organism evidence="10 11">
    <name type="scientific">Dentiradicibacter hellwigii</name>
    <dbReference type="NCBI Taxonomy" id="3149053"/>
    <lineage>
        <taxon>Bacteria</taxon>
        <taxon>Pseudomonadati</taxon>
        <taxon>Pseudomonadota</taxon>
        <taxon>Betaproteobacteria</taxon>
        <taxon>Rhodocyclales</taxon>
        <taxon>Rhodocyclaceae</taxon>
        <taxon>Dentiradicibacter</taxon>
    </lineage>
</organism>
<feature type="transmembrane region" description="Helical" evidence="8">
    <location>
        <begin position="362"/>
        <end position="380"/>
    </location>
</feature>
<evidence type="ECO:0000313" key="11">
    <source>
        <dbReference type="Proteomes" id="UP001574673"/>
    </source>
</evidence>
<accession>A0ABV4UG52</accession>
<dbReference type="SUPFAM" id="SSF103473">
    <property type="entry name" value="MFS general substrate transporter"/>
    <property type="match status" value="1"/>
</dbReference>
<dbReference type="PANTHER" id="PTHR42718">
    <property type="entry name" value="MAJOR FACILITATOR SUPERFAMILY MULTIDRUG TRANSPORTER MFSC"/>
    <property type="match status" value="1"/>
</dbReference>
<evidence type="ECO:0000259" key="9">
    <source>
        <dbReference type="PROSITE" id="PS50850"/>
    </source>
</evidence>
<feature type="transmembrane region" description="Helical" evidence="8">
    <location>
        <begin position="146"/>
        <end position="165"/>
    </location>
</feature>
<dbReference type="InterPro" id="IPR020846">
    <property type="entry name" value="MFS_dom"/>
</dbReference>
<dbReference type="Gene3D" id="1.20.1250.20">
    <property type="entry name" value="MFS general substrate transporter like domains"/>
    <property type="match status" value="1"/>
</dbReference>
<feature type="transmembrane region" description="Helical" evidence="8">
    <location>
        <begin position="205"/>
        <end position="224"/>
    </location>
</feature>
<comment type="subcellular location">
    <subcellularLocation>
        <location evidence="1">Cell membrane</location>
        <topology evidence="1">Multi-pass membrane protein</topology>
    </subcellularLocation>
</comment>
<keyword evidence="5 8" id="KW-0812">Transmembrane</keyword>
<keyword evidence="6 8" id="KW-1133">Transmembrane helix</keyword>
<comment type="similarity">
    <text evidence="2">Belongs to the major facilitator superfamily. EmrB family.</text>
</comment>
<dbReference type="PANTHER" id="PTHR42718:SF9">
    <property type="entry name" value="MAJOR FACILITATOR SUPERFAMILY MULTIDRUG TRANSPORTER MFSC"/>
    <property type="match status" value="1"/>
</dbReference>
<feature type="transmembrane region" description="Helical" evidence="8">
    <location>
        <begin position="271"/>
        <end position="296"/>
    </location>
</feature>
<keyword evidence="4" id="KW-1003">Cell membrane</keyword>
<dbReference type="InterPro" id="IPR011701">
    <property type="entry name" value="MFS"/>
</dbReference>
<evidence type="ECO:0000256" key="7">
    <source>
        <dbReference type="ARBA" id="ARBA00023136"/>
    </source>
</evidence>
<keyword evidence="11" id="KW-1185">Reference proteome</keyword>
<evidence type="ECO:0000256" key="5">
    <source>
        <dbReference type="ARBA" id="ARBA00022692"/>
    </source>
</evidence>
<sequence length="465" mass="50384">MLSRYDYFAQDPDFPAVLIIGTLFLGAFFGFLNETLLNVALTHIMHYFSIDKSTVQWMTTGFLLIMGALTPITANVIQWFSTRMTALLTLGIFLTGTVICAFAPNFSVLLAGRLIQAIGAAIQIPLLMNVLLAIYPPQQRGRAMSLVAMIFTAAPAIGPTLSGFIVDHYGWRYLFIFTMPFFIAAMLIVVTVLKVNIIPTTKPRIDGLSALLAMTGFGSLVFAGSQFSHLTLPQFGGLFVAAILLIAWFCRRQLSLQEPLLDVRAFMYPQYRYAMIILALAFFLFLGLELLLPMYMQQVLLLSGTVTGLVLLPASIVEAVCAPLFGWVLDRKGARYVMLPGGIIMAASFLALYASLDASGNTVRLAVLFACFAIAIASAMTCETHGLNALPKHLNPHGTAIISTINPIAGALGAAFFVGVTGVGERFSTQATAPLRMLDGVHLACGCGVVLTIVVLFFATRIRNR</sequence>
<dbReference type="PRINTS" id="PR01036">
    <property type="entry name" value="TCRTETB"/>
</dbReference>
<evidence type="ECO:0000313" key="10">
    <source>
        <dbReference type="EMBL" id="MFA9950591.1"/>
    </source>
</evidence>
<evidence type="ECO:0000256" key="8">
    <source>
        <dbReference type="SAM" id="Phobius"/>
    </source>
</evidence>
<proteinExistence type="inferred from homology"/>
<dbReference type="Pfam" id="PF07690">
    <property type="entry name" value="MFS_1"/>
    <property type="match status" value="1"/>
</dbReference>
<feature type="transmembrane region" description="Helical" evidence="8">
    <location>
        <begin position="336"/>
        <end position="356"/>
    </location>
</feature>
<reference evidence="11" key="1">
    <citation type="submission" date="2024-06" db="EMBL/GenBank/DDBJ databases">
        <title>Radixoralia hellwigii gen. nov., sp nov., isolated from a root canal in the human oral cavity.</title>
        <authorList>
            <person name="Bartsch S."/>
            <person name="Wittmer A."/>
            <person name="Schulz A.-K."/>
            <person name="Neumann-Schaal M."/>
            <person name="Wolf J."/>
            <person name="Gronow S."/>
            <person name="Tennert C."/>
            <person name="Haecker G."/>
            <person name="Cieplik F."/>
            <person name="Al-Ahmad A."/>
        </authorList>
    </citation>
    <scope>NUCLEOTIDE SEQUENCE [LARGE SCALE GENOMIC DNA]</scope>
    <source>
        <strain evidence="11">Wk13</strain>
    </source>
</reference>
<keyword evidence="7 8" id="KW-0472">Membrane</keyword>
<feature type="transmembrane region" description="Helical" evidence="8">
    <location>
        <begin position="171"/>
        <end position="193"/>
    </location>
</feature>
<evidence type="ECO:0000256" key="4">
    <source>
        <dbReference type="ARBA" id="ARBA00022475"/>
    </source>
</evidence>
<dbReference type="NCBIfam" id="TIGR00711">
    <property type="entry name" value="efflux_EmrB"/>
    <property type="match status" value="1"/>
</dbReference>
<dbReference type="PROSITE" id="PS50850">
    <property type="entry name" value="MFS"/>
    <property type="match status" value="1"/>
</dbReference>